<gene>
    <name evidence="7" type="ORF">EVAR_819_1</name>
</gene>
<dbReference type="EMBL" id="BGZK01000005">
    <property type="protein sequence ID" value="GBP00182.1"/>
    <property type="molecule type" value="Genomic_DNA"/>
</dbReference>
<dbReference type="AlphaFoldDB" id="A0A4C1SDL1"/>
<dbReference type="GO" id="GO:0005886">
    <property type="term" value="C:plasma membrane"/>
    <property type="evidence" value="ECO:0007669"/>
    <property type="project" value="UniProtKB-SubCell"/>
</dbReference>
<dbReference type="OrthoDB" id="6374728at2759"/>
<evidence type="ECO:0000256" key="5">
    <source>
        <dbReference type="ARBA" id="ARBA00023180"/>
    </source>
</evidence>
<dbReference type="Pfam" id="PF02351">
    <property type="entry name" value="GDNF"/>
    <property type="match status" value="1"/>
</dbReference>
<reference evidence="7 8" key="1">
    <citation type="journal article" date="2019" name="Commun. Biol.">
        <title>The bagworm genome reveals a unique fibroin gene that provides high tensile strength.</title>
        <authorList>
            <person name="Kono N."/>
            <person name="Nakamura H."/>
            <person name="Ohtoshi R."/>
            <person name="Tomita M."/>
            <person name="Numata K."/>
            <person name="Arakawa K."/>
        </authorList>
    </citation>
    <scope>NUCLEOTIDE SEQUENCE [LARGE SCALE GENOMIC DNA]</scope>
</reference>
<feature type="non-terminal residue" evidence="7">
    <location>
        <position position="261"/>
    </location>
</feature>
<comment type="subcellular location">
    <subcellularLocation>
        <location evidence="1">Cell membrane</location>
    </subcellularLocation>
</comment>
<sequence length="261" mass="29730">MGAMSMENSFTRKEQTLRNIIKKNGQQRRLLHERPRTLAPVLRAATPSVLLSPPATPWRTRAAKKKNAGEYSSLHLAKLLDGSENEVIRVAKAHYMFYRSPLKTLTGHDEILQVRSKSESSKIKHNGDVYRSKIRADPGGVSREFRRQPGNFADDRVRRRRGRGKKLKPPYRVNHGLLLYGAVLRRARPLLRRKRLEKYEQWCAVDAVTQGCAGAPARCREAVMDVLGTKLRAACACRGTDFAQLYDCLGWQRLLWLNPCV</sequence>
<keyword evidence="3" id="KW-0732">Signal</keyword>
<evidence type="ECO:0000256" key="1">
    <source>
        <dbReference type="ARBA" id="ARBA00004236"/>
    </source>
</evidence>
<dbReference type="SUPFAM" id="SSF110035">
    <property type="entry name" value="GDNF receptor-like"/>
    <property type="match status" value="1"/>
</dbReference>
<feature type="domain" description="GDNF/GAS1" evidence="6">
    <location>
        <begin position="193"/>
        <end position="260"/>
    </location>
</feature>
<protein>
    <recommendedName>
        <fullName evidence="6">GDNF/GAS1 domain-containing protein</fullName>
    </recommendedName>
</protein>
<dbReference type="STRING" id="151549.A0A4C1SDL1"/>
<organism evidence="7 8">
    <name type="scientific">Eumeta variegata</name>
    <name type="common">Bagworm moth</name>
    <name type="synonym">Eumeta japonica</name>
    <dbReference type="NCBI Taxonomy" id="151549"/>
    <lineage>
        <taxon>Eukaryota</taxon>
        <taxon>Metazoa</taxon>
        <taxon>Ecdysozoa</taxon>
        <taxon>Arthropoda</taxon>
        <taxon>Hexapoda</taxon>
        <taxon>Insecta</taxon>
        <taxon>Pterygota</taxon>
        <taxon>Neoptera</taxon>
        <taxon>Endopterygota</taxon>
        <taxon>Lepidoptera</taxon>
        <taxon>Glossata</taxon>
        <taxon>Ditrysia</taxon>
        <taxon>Tineoidea</taxon>
        <taxon>Psychidae</taxon>
        <taxon>Oiketicinae</taxon>
        <taxon>Eumeta</taxon>
    </lineage>
</organism>
<keyword evidence="8" id="KW-1185">Reference proteome</keyword>
<dbReference type="InterPro" id="IPR016017">
    <property type="entry name" value="GDNF/GAS1"/>
</dbReference>
<evidence type="ECO:0000256" key="4">
    <source>
        <dbReference type="ARBA" id="ARBA00023136"/>
    </source>
</evidence>
<evidence type="ECO:0000259" key="6">
    <source>
        <dbReference type="Pfam" id="PF02351"/>
    </source>
</evidence>
<evidence type="ECO:0000256" key="3">
    <source>
        <dbReference type="ARBA" id="ARBA00022729"/>
    </source>
</evidence>
<dbReference type="InterPro" id="IPR037193">
    <property type="entry name" value="GDNF_alpha"/>
</dbReference>
<keyword evidence="5" id="KW-0325">Glycoprotein</keyword>
<keyword evidence="2" id="KW-1003">Cell membrane</keyword>
<keyword evidence="4" id="KW-0472">Membrane</keyword>
<evidence type="ECO:0000313" key="7">
    <source>
        <dbReference type="EMBL" id="GBP00182.1"/>
    </source>
</evidence>
<accession>A0A4C1SDL1</accession>
<evidence type="ECO:0000313" key="8">
    <source>
        <dbReference type="Proteomes" id="UP000299102"/>
    </source>
</evidence>
<comment type="caution">
    <text evidence="7">The sequence shown here is derived from an EMBL/GenBank/DDBJ whole genome shotgun (WGS) entry which is preliminary data.</text>
</comment>
<name>A0A4C1SDL1_EUMVA</name>
<evidence type="ECO:0000256" key="2">
    <source>
        <dbReference type="ARBA" id="ARBA00022475"/>
    </source>
</evidence>
<dbReference type="Proteomes" id="UP000299102">
    <property type="component" value="Unassembled WGS sequence"/>
</dbReference>
<proteinExistence type="predicted"/>